<evidence type="ECO:0000256" key="5">
    <source>
        <dbReference type="ARBA" id="ARBA00023136"/>
    </source>
</evidence>
<dbReference type="PANTHER" id="PTHR43791">
    <property type="entry name" value="PERMEASE-RELATED"/>
    <property type="match status" value="1"/>
</dbReference>
<dbReference type="Pfam" id="PF07690">
    <property type="entry name" value="MFS_1"/>
    <property type="match status" value="1"/>
</dbReference>
<dbReference type="PANTHER" id="PTHR43791:SF92">
    <property type="entry name" value="AGL026WP"/>
    <property type="match status" value="1"/>
</dbReference>
<feature type="transmembrane region" description="Helical" evidence="7">
    <location>
        <begin position="58"/>
        <end position="75"/>
    </location>
</feature>
<feature type="transmembrane region" description="Helical" evidence="7">
    <location>
        <begin position="128"/>
        <end position="147"/>
    </location>
</feature>
<protein>
    <submittedName>
        <fullName evidence="9">MFS general substrate transporter</fullName>
    </submittedName>
</protein>
<feature type="transmembrane region" description="Helical" evidence="7">
    <location>
        <begin position="386"/>
        <end position="408"/>
    </location>
</feature>
<keyword evidence="4 7" id="KW-1133">Transmembrane helix</keyword>
<feature type="transmembrane region" description="Helical" evidence="7">
    <location>
        <begin position="360"/>
        <end position="380"/>
    </location>
</feature>
<feature type="transmembrane region" description="Helical" evidence="7">
    <location>
        <begin position="329"/>
        <end position="348"/>
    </location>
</feature>
<evidence type="ECO:0000256" key="7">
    <source>
        <dbReference type="SAM" id="Phobius"/>
    </source>
</evidence>
<feature type="transmembrane region" description="Helical" evidence="7">
    <location>
        <begin position="102"/>
        <end position="121"/>
    </location>
</feature>
<feature type="transmembrane region" description="Helical" evidence="7">
    <location>
        <begin position="222"/>
        <end position="245"/>
    </location>
</feature>
<keyword evidence="3 7" id="KW-0812">Transmembrane</keyword>
<dbReference type="AlphaFoldDB" id="A0A6A5TVM2"/>
<evidence type="ECO:0000256" key="2">
    <source>
        <dbReference type="ARBA" id="ARBA00022448"/>
    </source>
</evidence>
<organism evidence="9 10">
    <name type="scientific">Byssothecium circinans</name>
    <dbReference type="NCBI Taxonomy" id="147558"/>
    <lineage>
        <taxon>Eukaryota</taxon>
        <taxon>Fungi</taxon>
        <taxon>Dikarya</taxon>
        <taxon>Ascomycota</taxon>
        <taxon>Pezizomycotina</taxon>
        <taxon>Dothideomycetes</taxon>
        <taxon>Pleosporomycetidae</taxon>
        <taxon>Pleosporales</taxon>
        <taxon>Massarineae</taxon>
        <taxon>Massarinaceae</taxon>
        <taxon>Byssothecium</taxon>
    </lineage>
</organism>
<feature type="transmembrane region" description="Helical" evidence="7">
    <location>
        <begin position="420"/>
        <end position="441"/>
    </location>
</feature>
<evidence type="ECO:0000256" key="6">
    <source>
        <dbReference type="SAM" id="MobiDB-lite"/>
    </source>
</evidence>
<proteinExistence type="predicted"/>
<name>A0A6A5TVM2_9PLEO</name>
<gene>
    <name evidence="9" type="ORF">CC80DRAFT_475415</name>
</gene>
<evidence type="ECO:0000259" key="8">
    <source>
        <dbReference type="PROSITE" id="PS50850"/>
    </source>
</evidence>
<feature type="transmembrane region" description="Helical" evidence="7">
    <location>
        <begin position="453"/>
        <end position="477"/>
    </location>
</feature>
<reference evidence="9" key="1">
    <citation type="journal article" date="2020" name="Stud. Mycol.">
        <title>101 Dothideomycetes genomes: a test case for predicting lifestyles and emergence of pathogens.</title>
        <authorList>
            <person name="Haridas S."/>
            <person name="Albert R."/>
            <person name="Binder M."/>
            <person name="Bloem J."/>
            <person name="Labutti K."/>
            <person name="Salamov A."/>
            <person name="Andreopoulos B."/>
            <person name="Baker S."/>
            <person name="Barry K."/>
            <person name="Bills G."/>
            <person name="Bluhm B."/>
            <person name="Cannon C."/>
            <person name="Castanera R."/>
            <person name="Culley D."/>
            <person name="Daum C."/>
            <person name="Ezra D."/>
            <person name="Gonzalez J."/>
            <person name="Henrissat B."/>
            <person name="Kuo A."/>
            <person name="Liang C."/>
            <person name="Lipzen A."/>
            <person name="Lutzoni F."/>
            <person name="Magnuson J."/>
            <person name="Mondo S."/>
            <person name="Nolan M."/>
            <person name="Ohm R."/>
            <person name="Pangilinan J."/>
            <person name="Park H.-J."/>
            <person name="Ramirez L."/>
            <person name="Alfaro M."/>
            <person name="Sun H."/>
            <person name="Tritt A."/>
            <person name="Yoshinaga Y."/>
            <person name="Zwiers L.-H."/>
            <person name="Turgeon B."/>
            <person name="Goodwin S."/>
            <person name="Spatafora J."/>
            <person name="Crous P."/>
            <person name="Grigoriev I."/>
        </authorList>
    </citation>
    <scope>NUCLEOTIDE SEQUENCE</scope>
    <source>
        <strain evidence="9">CBS 675.92</strain>
    </source>
</reference>
<evidence type="ECO:0000313" key="10">
    <source>
        <dbReference type="Proteomes" id="UP000800035"/>
    </source>
</evidence>
<dbReference type="InterPro" id="IPR011701">
    <property type="entry name" value="MFS"/>
</dbReference>
<evidence type="ECO:0000256" key="4">
    <source>
        <dbReference type="ARBA" id="ARBA00022989"/>
    </source>
</evidence>
<keyword evidence="5 7" id="KW-0472">Membrane</keyword>
<dbReference type="GO" id="GO:0016020">
    <property type="term" value="C:membrane"/>
    <property type="evidence" value="ECO:0007669"/>
    <property type="project" value="UniProtKB-SubCell"/>
</dbReference>
<evidence type="ECO:0000256" key="1">
    <source>
        <dbReference type="ARBA" id="ARBA00004141"/>
    </source>
</evidence>
<sequence>MTTEVDNKAAADHISDDVAPKSTPGHGPSISKLEVPPLVAAMSQEYRLKAEANLRRKVDTRLLPMIILMYIMNYLDRNNIASVRLAGLQDELQLTSTQYQTVISILFVGYILMQIPSNLFLNKTGKPAIYLPICMIIWGIISGATAACQNFAGLVACRFFLGFVEAAYFPGCLFYLSSWYTRKELGFRTAVLYSGSLVSGAFGGLVTAGITGNMDYAKGLRAWRWVFIIEGVITVVIAVAAFWILPNFPRTTPWLTEEERQLAVYRLQEDVGEDDWTSSESQTFFHGLKLALLDIKTWILTVLLLAIVSSASVTNFFPTVVKTLGYNNVTTLLLTAPPYVLAVITTFLNAWHADRTGERFYHIVLPLCVGVAAFILAAATKSVAPRYVSMMLMVPGVYTGYVVALAWISNSLPRPAAKRAAALAFINAVSNTSSIYASYMYPQPPSGKQPNLTVPLSVDCATAVLAIIMTALMRIVLTRLNKKLDRGEHVEGAINGVPGVAQEHGFRFLV</sequence>
<feature type="transmembrane region" description="Helical" evidence="7">
    <location>
        <begin position="190"/>
        <end position="210"/>
    </location>
</feature>
<dbReference type="EMBL" id="ML976997">
    <property type="protein sequence ID" value="KAF1954746.1"/>
    <property type="molecule type" value="Genomic_DNA"/>
</dbReference>
<evidence type="ECO:0000313" key="9">
    <source>
        <dbReference type="EMBL" id="KAF1954746.1"/>
    </source>
</evidence>
<feature type="transmembrane region" description="Helical" evidence="7">
    <location>
        <begin position="298"/>
        <end position="317"/>
    </location>
</feature>
<dbReference type="GO" id="GO:0022857">
    <property type="term" value="F:transmembrane transporter activity"/>
    <property type="evidence" value="ECO:0007669"/>
    <property type="project" value="InterPro"/>
</dbReference>
<dbReference type="SUPFAM" id="SSF103473">
    <property type="entry name" value="MFS general substrate transporter"/>
    <property type="match status" value="1"/>
</dbReference>
<evidence type="ECO:0000256" key="3">
    <source>
        <dbReference type="ARBA" id="ARBA00022692"/>
    </source>
</evidence>
<feature type="transmembrane region" description="Helical" evidence="7">
    <location>
        <begin position="159"/>
        <end position="178"/>
    </location>
</feature>
<dbReference type="FunFam" id="1.20.1250.20:FF:000013">
    <property type="entry name" value="MFS general substrate transporter"/>
    <property type="match status" value="1"/>
</dbReference>
<dbReference type="Proteomes" id="UP000800035">
    <property type="component" value="Unassembled WGS sequence"/>
</dbReference>
<keyword evidence="2" id="KW-0813">Transport</keyword>
<feature type="domain" description="Major facilitator superfamily (MFS) profile" evidence="8">
    <location>
        <begin position="62"/>
        <end position="481"/>
    </location>
</feature>
<comment type="subcellular location">
    <subcellularLocation>
        <location evidence="1">Membrane</location>
        <topology evidence="1">Multi-pass membrane protein</topology>
    </subcellularLocation>
</comment>
<dbReference type="InterPro" id="IPR036259">
    <property type="entry name" value="MFS_trans_sf"/>
</dbReference>
<dbReference type="FunFam" id="1.20.1250.20:FF:000057">
    <property type="entry name" value="MFS general substrate transporter"/>
    <property type="match status" value="1"/>
</dbReference>
<feature type="region of interest" description="Disordered" evidence="6">
    <location>
        <begin position="1"/>
        <end position="32"/>
    </location>
</feature>
<keyword evidence="10" id="KW-1185">Reference proteome</keyword>
<accession>A0A6A5TVM2</accession>
<dbReference type="OrthoDB" id="2250022at2759"/>
<dbReference type="Gene3D" id="1.20.1250.20">
    <property type="entry name" value="MFS general substrate transporter like domains"/>
    <property type="match status" value="2"/>
</dbReference>
<feature type="compositionally biased region" description="Basic and acidic residues" evidence="6">
    <location>
        <begin position="1"/>
        <end position="19"/>
    </location>
</feature>
<dbReference type="PROSITE" id="PS50850">
    <property type="entry name" value="MFS"/>
    <property type="match status" value="1"/>
</dbReference>
<dbReference type="InterPro" id="IPR020846">
    <property type="entry name" value="MFS_dom"/>
</dbReference>